<name>A0A0G3BBU9_9BURK</name>
<accession>A0A0G3BBU9</accession>
<evidence type="ECO:0000256" key="1">
    <source>
        <dbReference type="ARBA" id="ARBA00022729"/>
    </source>
</evidence>
<protein>
    <submittedName>
        <fullName evidence="4">Polysialic acid transporter</fullName>
    </submittedName>
</protein>
<gene>
    <name evidence="4" type="ORF">AAW51_0133</name>
</gene>
<reference evidence="4 5" key="1">
    <citation type="submission" date="2015-05" db="EMBL/GenBank/DDBJ databases">
        <authorList>
            <person name="Tang B."/>
            <person name="Yu Y."/>
        </authorList>
    </citation>
    <scope>NUCLEOTIDE SEQUENCE [LARGE SCALE GENOMIC DNA]</scope>
    <source>
        <strain evidence="4 5">DSM 7029</strain>
    </source>
</reference>
<dbReference type="Pfam" id="PF02563">
    <property type="entry name" value="Poly_export"/>
    <property type="match status" value="1"/>
</dbReference>
<feature type="domain" description="Polysaccharide export protein N-terminal" evidence="2">
    <location>
        <begin position="20"/>
        <end position="82"/>
    </location>
</feature>
<dbReference type="Gene3D" id="3.10.560.10">
    <property type="entry name" value="Outer membrane lipoprotein wza domain like"/>
    <property type="match status" value="2"/>
</dbReference>
<feature type="domain" description="Soluble ligand binding" evidence="3">
    <location>
        <begin position="394"/>
        <end position="437"/>
    </location>
</feature>
<dbReference type="InterPro" id="IPR049712">
    <property type="entry name" value="Poly_export"/>
</dbReference>
<dbReference type="Proteomes" id="UP000035352">
    <property type="component" value="Chromosome"/>
</dbReference>
<proteinExistence type="predicted"/>
<dbReference type="EMBL" id="CP011371">
    <property type="protein sequence ID" value="AKJ26824.1"/>
    <property type="molecule type" value="Genomic_DNA"/>
</dbReference>
<evidence type="ECO:0000259" key="3">
    <source>
        <dbReference type="Pfam" id="PF10531"/>
    </source>
</evidence>
<dbReference type="PATRIC" id="fig|413882.6.peg.137"/>
<dbReference type="PANTHER" id="PTHR33619:SF3">
    <property type="entry name" value="POLYSACCHARIDE EXPORT PROTEIN GFCE-RELATED"/>
    <property type="match status" value="1"/>
</dbReference>
<dbReference type="InterPro" id="IPR003715">
    <property type="entry name" value="Poly_export_N"/>
</dbReference>
<dbReference type="GO" id="GO:0015159">
    <property type="term" value="F:polysaccharide transmembrane transporter activity"/>
    <property type="evidence" value="ECO:0007669"/>
    <property type="project" value="InterPro"/>
</dbReference>
<dbReference type="PANTHER" id="PTHR33619">
    <property type="entry name" value="POLYSACCHARIDE EXPORT PROTEIN GFCE-RELATED"/>
    <property type="match status" value="1"/>
</dbReference>
<dbReference type="STRING" id="413882.AAW51_0133"/>
<evidence type="ECO:0000259" key="2">
    <source>
        <dbReference type="Pfam" id="PF02563"/>
    </source>
</evidence>
<sequence length="489" mass="53446">MFGSQIFTGRFGAVPFAGFNPNYQVTTGDRISVRMWGAFSYDAVQPVDAQGNLFIPSVGPVNVQGVRNAELNQHVAVQVKRVFRATVGVYASLAAAQPVKVYVTGFVKAPGLYGGLSSDSILYYLDQAGGIDPDRGSYLEVDVLRGGQVRAKFDLYRFLLEGLIDHVQLQDGDTIVAYPRKHTVRVTGEVLNPYIFEFGKPRITGAELFALARPRPGATHLSIVRKIGAERRSEYHALAEADKVLIEDGDEVLLTSDKYPGTILVRIEGAHLGERTLVLPYGAVLKDALSRLNPAPQANVQAIQLFRKSVAVRQKEMLETSLRGLEVYALTARSATSEEAELRSKEAGLILQFIERAKTVQFRGQVLLGEARESERTLLEDGDLIRIPEESNLVSVSGEVLFPNALVQRPGTTAKDYIRRVGGFTQTADDSKIILLGQDGVVKDADALPMAGDEIIVLPKIETKRLEVTRGITQILYQIAVSAKVVLGL</sequence>
<evidence type="ECO:0000313" key="5">
    <source>
        <dbReference type="Proteomes" id="UP000035352"/>
    </source>
</evidence>
<keyword evidence="5" id="KW-1185">Reference proteome</keyword>
<dbReference type="KEGG" id="pbh:AAW51_0133"/>
<dbReference type="AlphaFoldDB" id="A0A0G3BBU9"/>
<dbReference type="InterPro" id="IPR019554">
    <property type="entry name" value="Soluble_ligand-bd"/>
</dbReference>
<organism evidence="4 5">
    <name type="scientific">Caldimonas brevitalea</name>
    <dbReference type="NCBI Taxonomy" id="413882"/>
    <lineage>
        <taxon>Bacteria</taxon>
        <taxon>Pseudomonadati</taxon>
        <taxon>Pseudomonadota</taxon>
        <taxon>Betaproteobacteria</taxon>
        <taxon>Burkholderiales</taxon>
        <taxon>Sphaerotilaceae</taxon>
        <taxon>Caldimonas</taxon>
    </lineage>
</organism>
<keyword evidence="1" id="KW-0732">Signal</keyword>
<dbReference type="Pfam" id="PF10531">
    <property type="entry name" value="SLBB"/>
    <property type="match status" value="1"/>
</dbReference>
<evidence type="ECO:0000313" key="4">
    <source>
        <dbReference type="EMBL" id="AKJ26824.1"/>
    </source>
</evidence>